<dbReference type="Gene3D" id="3.40.50.12780">
    <property type="entry name" value="N-terminal domain of ligase-like"/>
    <property type="match status" value="1"/>
</dbReference>
<dbReference type="SUPFAM" id="SSF56801">
    <property type="entry name" value="Acetyl-CoA synthetase-like"/>
    <property type="match status" value="1"/>
</dbReference>
<feature type="non-terminal residue" evidence="5">
    <location>
        <position position="1057"/>
    </location>
</feature>
<dbReference type="InterPro" id="IPR025110">
    <property type="entry name" value="AMP-bd_C"/>
</dbReference>
<dbReference type="Gene3D" id="3.30.300.30">
    <property type="match status" value="1"/>
</dbReference>
<dbReference type="Pfam" id="PF08659">
    <property type="entry name" value="KR"/>
    <property type="match status" value="1"/>
</dbReference>
<dbReference type="Proteomes" id="UP000037023">
    <property type="component" value="Unassembled WGS sequence"/>
</dbReference>
<dbReference type="RefSeq" id="WP_033211219.1">
    <property type="nucleotide sequence ID" value="NZ_LGUP01000415.1"/>
</dbReference>
<evidence type="ECO:0000259" key="4">
    <source>
        <dbReference type="PROSITE" id="PS50075"/>
    </source>
</evidence>
<evidence type="ECO:0000256" key="2">
    <source>
        <dbReference type="ARBA" id="ARBA00022553"/>
    </source>
</evidence>
<dbReference type="InterPro" id="IPR009081">
    <property type="entry name" value="PP-bd_ACP"/>
</dbReference>
<evidence type="ECO:0000313" key="5">
    <source>
        <dbReference type="EMBL" id="KOG07296.1"/>
    </source>
</evidence>
<keyword evidence="2" id="KW-0597">Phosphoprotein</keyword>
<dbReference type="GO" id="GO:0016877">
    <property type="term" value="F:ligase activity, forming carbon-sulfur bonds"/>
    <property type="evidence" value="ECO:0007669"/>
    <property type="project" value="UniProtKB-ARBA"/>
</dbReference>
<gene>
    <name evidence="5" type="ORF">ADK34_40450</name>
</gene>
<dbReference type="Gene3D" id="1.10.1200.10">
    <property type="entry name" value="ACP-like"/>
    <property type="match status" value="1"/>
</dbReference>
<proteinExistence type="predicted"/>
<dbReference type="PANTHER" id="PTHR43767:SF12">
    <property type="entry name" value="AMP-DEPENDENT SYNTHETASE AND LIGASE"/>
    <property type="match status" value="1"/>
</dbReference>
<evidence type="ECO:0000256" key="3">
    <source>
        <dbReference type="SAM" id="MobiDB-lite"/>
    </source>
</evidence>
<comment type="caution">
    <text evidence="5">The sequence shown here is derived from an EMBL/GenBank/DDBJ whole genome shotgun (WGS) entry which is preliminary data.</text>
</comment>
<dbReference type="InterPro" id="IPR013968">
    <property type="entry name" value="PKS_KR"/>
</dbReference>
<dbReference type="InterPro" id="IPR020806">
    <property type="entry name" value="PKS_PP-bd"/>
</dbReference>
<dbReference type="InterPro" id="IPR020845">
    <property type="entry name" value="AMP-binding_CS"/>
</dbReference>
<dbReference type="InterPro" id="IPR045851">
    <property type="entry name" value="AMP-bd_C_sf"/>
</dbReference>
<accession>A0A0L8J0V4</accession>
<dbReference type="InterPro" id="IPR055123">
    <property type="entry name" value="SpnB-like_Rossmann"/>
</dbReference>
<dbReference type="SUPFAM" id="SSF51735">
    <property type="entry name" value="NAD(P)-binding Rossmann-fold domains"/>
    <property type="match status" value="2"/>
</dbReference>
<dbReference type="CDD" id="cd08956">
    <property type="entry name" value="KR_3_FAS_SDR_x"/>
    <property type="match status" value="1"/>
</dbReference>
<sequence length="1057" mass="111148">MLRTELLRPLHELLRRQSERFGQKTAYRDDRRAIGYADLETRTRRLAGHLADLGIRPGDRVALLLGNRVETVESYYAVARSGAIGVPLNPRSSDAELAHLLQDSGAQAIVTDAYHLDQLGRVTADRAPLTVLVVGGDPDDEPLPAGLHPYEQLATSEPGRPAYDGLGLDDIAWMLYTSGTTGKPKGVLSTTRNCLWSVAASYAPVLDLSERDRVLWPLPLFHSLSHIACVLSVASVGATARIVDGLSAADVLDIWATEDFTVVAGVPTMYHHLVREARARDFTAPGLRVGLVGGAITTAELRNVVETAFGAPLVDAYGSTETCGSITINWPSGARVEGSCGLPVVGLGVRLVDHRTGLDVTDGTEGEVWVRGPNVMAGYHNQPEATAEALKDGWYRTGDLARRDEAGYFTVTGRIRELVIRAGENIHPLEVESVLRTVPGIDDVAVAGKPHPVLGEIPVAYVVPGADGFDPATALAACRERLSYFKVPEELYEIREIPRTASGKVTRRLLLELPALLRAMGNGDEEGLHRLEWIPGGADAPAGERLWAVEGDPDPSLLAGLRSAGVRVRPGVDTAADGALPDVTLLVAPETTEAGSAESSVASAIDAWTAAEGRTPDSRLVVVTRGAMATGPEDGPGNPDQAAVWGLVRSARLAHPGRVTLADLGPVLDEDSGRALPGAVATGEPEFAVRAGVTLLPHHVRVAMDSGHDARGTFDGPGTVVLTGADTPRGAALADHLVGAHGARRLLLVSSPGTGTAATTTYERLVAAGAEVRLVACDLTAEDELADALAQAEGPVRAVVHASEPTGPLAATAAGLRNLHRLTRASDLSAFVLCSSAAGVTGDRDDARTAAHAAYLDAFAVRLRAEHGVPALSLGWGPQDDLAALDAALTTGHPHLFVAGPDTERDRGAAPTARSTRSARREDFADGDRMRRLVDLVRGHVADLLALPGLQSVPTGRAFKDLGFTSANAVELRNRLGEATGLRLPPTSAFDHPTPEALARRLHRGLFGAGEETAEPAAAPVLALDEPVAIVGVACRFPGGVSSPEDLWRLVAGEVDV</sequence>
<name>A0A0L8J0V4_STRVR</name>
<dbReference type="SMART" id="SM00823">
    <property type="entry name" value="PKS_PP"/>
    <property type="match status" value="1"/>
</dbReference>
<feature type="domain" description="Carrier" evidence="4">
    <location>
        <begin position="931"/>
        <end position="1006"/>
    </location>
</feature>
<protein>
    <submittedName>
        <fullName evidence="5">Beta-ketoacyl synthase</fullName>
    </submittedName>
</protein>
<dbReference type="Gene3D" id="3.40.47.10">
    <property type="match status" value="1"/>
</dbReference>
<dbReference type="Pfam" id="PF22953">
    <property type="entry name" value="SpnB_Rossmann"/>
    <property type="match status" value="1"/>
</dbReference>
<dbReference type="InterPro" id="IPR036291">
    <property type="entry name" value="NAD(P)-bd_dom_sf"/>
</dbReference>
<dbReference type="PANTHER" id="PTHR43767">
    <property type="entry name" value="LONG-CHAIN-FATTY-ACID--COA LIGASE"/>
    <property type="match status" value="1"/>
</dbReference>
<reference evidence="5 6" key="1">
    <citation type="submission" date="2015-06" db="EMBL/GenBank/DDBJ databases">
        <authorList>
            <person name="Hoefler B.C."/>
            <person name="Straight P.D."/>
        </authorList>
    </citation>
    <scope>NUCLEOTIDE SEQUENCE [LARGE SCALE GENOMIC DNA]</scope>
    <source>
        <strain evidence="5 6">NRRL 3427</strain>
    </source>
</reference>
<dbReference type="InterPro" id="IPR000873">
    <property type="entry name" value="AMP-dep_synth/lig_dom"/>
</dbReference>
<dbReference type="Pfam" id="PF13193">
    <property type="entry name" value="AMP-binding_C"/>
    <property type="match status" value="1"/>
</dbReference>
<dbReference type="SUPFAM" id="SSF47336">
    <property type="entry name" value="ACP-like"/>
    <property type="match status" value="1"/>
</dbReference>
<dbReference type="GO" id="GO:0031177">
    <property type="term" value="F:phosphopantetheine binding"/>
    <property type="evidence" value="ECO:0007669"/>
    <property type="project" value="InterPro"/>
</dbReference>
<dbReference type="InterPro" id="IPR014030">
    <property type="entry name" value="Ketoacyl_synth_N"/>
</dbReference>
<dbReference type="Pfam" id="PF00109">
    <property type="entry name" value="ketoacyl-synt"/>
    <property type="match status" value="1"/>
</dbReference>
<evidence type="ECO:0000313" key="6">
    <source>
        <dbReference type="Proteomes" id="UP000037023"/>
    </source>
</evidence>
<feature type="region of interest" description="Disordered" evidence="3">
    <location>
        <begin position="897"/>
        <end position="923"/>
    </location>
</feature>
<dbReference type="SMART" id="SM00822">
    <property type="entry name" value="PKS_KR"/>
    <property type="match status" value="1"/>
</dbReference>
<dbReference type="InterPro" id="IPR036736">
    <property type="entry name" value="ACP-like_sf"/>
</dbReference>
<dbReference type="AlphaFoldDB" id="A0A0L8J0V4"/>
<dbReference type="Pfam" id="PF00501">
    <property type="entry name" value="AMP-binding"/>
    <property type="match status" value="1"/>
</dbReference>
<dbReference type="GO" id="GO:0016747">
    <property type="term" value="F:acyltransferase activity, transferring groups other than amino-acyl groups"/>
    <property type="evidence" value="ECO:0007669"/>
    <property type="project" value="UniProtKB-ARBA"/>
</dbReference>
<dbReference type="GO" id="GO:0017000">
    <property type="term" value="P:antibiotic biosynthetic process"/>
    <property type="evidence" value="ECO:0007669"/>
    <property type="project" value="UniProtKB-ARBA"/>
</dbReference>
<evidence type="ECO:0000256" key="1">
    <source>
        <dbReference type="ARBA" id="ARBA00022450"/>
    </source>
</evidence>
<dbReference type="EMBL" id="LGUP01000415">
    <property type="protein sequence ID" value="KOG07296.1"/>
    <property type="molecule type" value="Genomic_DNA"/>
</dbReference>
<dbReference type="InterPro" id="IPR050237">
    <property type="entry name" value="ATP-dep_AMP-bd_enzyme"/>
</dbReference>
<dbReference type="InterPro" id="IPR042099">
    <property type="entry name" value="ANL_N_sf"/>
</dbReference>
<dbReference type="PROSITE" id="PS50075">
    <property type="entry name" value="CARRIER"/>
    <property type="match status" value="1"/>
</dbReference>
<dbReference type="InterPro" id="IPR016039">
    <property type="entry name" value="Thiolase-like"/>
</dbReference>
<keyword evidence="1" id="KW-0596">Phosphopantetheine</keyword>
<dbReference type="Gene3D" id="3.40.50.720">
    <property type="entry name" value="NAD(P)-binding Rossmann-like Domain"/>
    <property type="match status" value="1"/>
</dbReference>
<dbReference type="Pfam" id="PF00550">
    <property type="entry name" value="PP-binding"/>
    <property type="match status" value="1"/>
</dbReference>
<organism evidence="5 6">
    <name type="scientific">Streptomyces viridochromogenes</name>
    <dbReference type="NCBI Taxonomy" id="1938"/>
    <lineage>
        <taxon>Bacteria</taxon>
        <taxon>Bacillati</taxon>
        <taxon>Actinomycetota</taxon>
        <taxon>Actinomycetes</taxon>
        <taxon>Kitasatosporales</taxon>
        <taxon>Streptomycetaceae</taxon>
        <taxon>Streptomyces</taxon>
    </lineage>
</organism>
<dbReference type="PROSITE" id="PS00455">
    <property type="entry name" value="AMP_BINDING"/>
    <property type="match status" value="1"/>
</dbReference>
<dbReference type="InterPro" id="IPR057326">
    <property type="entry name" value="KR_dom"/>
</dbReference>